<reference evidence="2 3" key="1">
    <citation type="journal article" date="2014" name="Environ. Microbiol.">
        <title>Comparative genomics of the marine bacterial genus Glaciecola reveals the high degree of genomic diversity and genomic characteristic for cold adaptation.</title>
        <authorList>
            <person name="Qin Q.L."/>
            <person name="Xie B.B."/>
            <person name="Yu Y."/>
            <person name="Shu Y.L."/>
            <person name="Rong J.C."/>
            <person name="Zhang Y.J."/>
            <person name="Zhao D.L."/>
            <person name="Chen X.L."/>
            <person name="Zhang X.Y."/>
            <person name="Chen B."/>
            <person name="Zhou B.C."/>
            <person name="Zhang Y.Z."/>
        </authorList>
    </citation>
    <scope>NUCLEOTIDE SEQUENCE [LARGE SCALE GENOMIC DNA]</scope>
    <source>
        <strain evidence="2 3">NO2</strain>
    </source>
</reference>
<protein>
    <submittedName>
        <fullName evidence="2">PepSY-associated TM helix</fullName>
    </submittedName>
</protein>
<comment type="caution">
    <text evidence="2">The sequence shown here is derived from an EMBL/GenBank/DDBJ whole genome shotgun (WGS) entry which is preliminary data.</text>
</comment>
<dbReference type="PANTHER" id="PTHR34219:SF8">
    <property type="entry name" value="PEPSY DOMAIN-CONTAINING PROTEIN"/>
    <property type="match status" value="1"/>
</dbReference>
<dbReference type="PANTHER" id="PTHR34219">
    <property type="entry name" value="IRON-REGULATED INNER MEMBRANE PROTEIN-RELATED"/>
    <property type="match status" value="1"/>
</dbReference>
<dbReference type="InterPro" id="IPR005625">
    <property type="entry name" value="PepSY-ass_TM"/>
</dbReference>
<dbReference type="Pfam" id="PF03929">
    <property type="entry name" value="PepSY_TM"/>
    <property type="match status" value="1"/>
</dbReference>
<keyword evidence="1" id="KW-1133">Transmembrane helix</keyword>
<proteinExistence type="predicted"/>
<dbReference type="EMBL" id="BAEK01000084">
    <property type="protein sequence ID" value="GAC07415.1"/>
    <property type="molecule type" value="Genomic_DNA"/>
</dbReference>
<accession>A0ABQ0IDE8</accession>
<feature type="transmembrane region" description="Helical" evidence="1">
    <location>
        <begin position="12"/>
        <end position="33"/>
    </location>
</feature>
<evidence type="ECO:0000313" key="2">
    <source>
        <dbReference type="EMBL" id="GAC07415.1"/>
    </source>
</evidence>
<organism evidence="2 3">
    <name type="scientific">Paraglaciecola agarilytica NO2</name>
    <dbReference type="NCBI Taxonomy" id="1125747"/>
    <lineage>
        <taxon>Bacteria</taxon>
        <taxon>Pseudomonadati</taxon>
        <taxon>Pseudomonadota</taxon>
        <taxon>Gammaproteobacteria</taxon>
        <taxon>Alteromonadales</taxon>
        <taxon>Alteromonadaceae</taxon>
        <taxon>Paraglaciecola</taxon>
    </lineage>
</organism>
<evidence type="ECO:0000256" key="1">
    <source>
        <dbReference type="SAM" id="Phobius"/>
    </source>
</evidence>
<keyword evidence="1" id="KW-0472">Membrane</keyword>
<dbReference type="RefSeq" id="WP_008306338.1">
    <property type="nucleotide sequence ID" value="NZ_BAEK01000084.1"/>
</dbReference>
<keyword evidence="3" id="KW-1185">Reference proteome</keyword>
<feature type="transmembrane region" description="Helical" evidence="1">
    <location>
        <begin position="184"/>
        <end position="205"/>
    </location>
</feature>
<feature type="transmembrane region" description="Helical" evidence="1">
    <location>
        <begin position="327"/>
        <end position="348"/>
    </location>
</feature>
<feature type="transmembrane region" description="Helical" evidence="1">
    <location>
        <begin position="129"/>
        <end position="158"/>
    </location>
</feature>
<feature type="transmembrane region" description="Helical" evidence="1">
    <location>
        <begin position="369"/>
        <end position="396"/>
    </location>
</feature>
<dbReference type="Proteomes" id="UP000008372">
    <property type="component" value="Unassembled WGS sequence"/>
</dbReference>
<sequence length="397" mass="45403">MNRANWFSIHSWLGVKLAIMLCFIVLTGTLAVVSNELDWLANPAKRVAPSSVESMNWQKVYASAQQQAPVNSLRSIQAPLHRWYSAEVIYLDVNGQRHRLFFHPTSGKFLGDGRWLNWQRFFRMLHRHLMLPLTLGITLVSLFAVVLLAVLVSSLYTYKSWWTHFFRKPRWQHRKTRWVDLHRLVGVWSLWFLLIISVTGCWYLAERWGANATSPARLTATSTEALAKQTMPSVPTFTAMLVQTQRAYPELAIERVNFAQASSDVIEIQGQGSAVLVRPRANFVTFDPATGQLIQHQDGRDLSVHNRISEAADPLHFGVWGGMFSKIVYFLFGLFLTGLTVTGTYMYGMRVARISRHELKPRRRIWRQALSHMKALGWVSAIGVCASIFYGVFIFFA</sequence>
<name>A0ABQ0IDE8_9ALTE</name>
<gene>
    <name evidence="2" type="ORF">GAGA_4591</name>
</gene>
<keyword evidence="1" id="KW-0812">Transmembrane</keyword>
<evidence type="ECO:0000313" key="3">
    <source>
        <dbReference type="Proteomes" id="UP000008372"/>
    </source>
</evidence>